<sequence>MSWIFLKFDKLLGFDKEYAYSKTKICYIHLKTYLPFS</sequence>
<evidence type="ECO:0000313" key="1">
    <source>
        <dbReference type="EMBL" id="AZQ93817.1"/>
    </source>
</evidence>
<organism evidence="1 2">
    <name type="scientific">Moraxella catarrhalis</name>
    <name type="common">Branhamella catarrhalis</name>
    <dbReference type="NCBI Taxonomy" id="480"/>
    <lineage>
        <taxon>Bacteria</taxon>
        <taxon>Pseudomonadati</taxon>
        <taxon>Pseudomonadota</taxon>
        <taxon>Gammaproteobacteria</taxon>
        <taxon>Moraxellales</taxon>
        <taxon>Moraxellaceae</taxon>
        <taxon>Moraxella</taxon>
    </lineage>
</organism>
<reference evidence="1 2" key="1">
    <citation type="submission" date="2018-12" db="EMBL/GenBank/DDBJ databases">
        <title>Persistence of Moraxella catarrhalis in Chronic Obstructive Pulmonary Disease and Regulation of the Hag/MID Adhesin.</title>
        <authorList>
            <person name="Murphy T."/>
            <person name="Zhao X."/>
            <person name="Vyas G."/>
            <person name="Aluvathingal J."/>
            <person name="Nadendla S."/>
            <person name="Tallon L."/>
            <person name="Tettelin H."/>
        </authorList>
    </citation>
    <scope>NUCLEOTIDE SEQUENCE [LARGE SCALE GENOMIC DNA]</scope>
    <source>
        <strain evidence="1 2">46P58B1</strain>
    </source>
</reference>
<accession>A0A3S9QGE7</accession>
<dbReference type="EMBL" id="CP034662">
    <property type="protein sequence ID" value="AZQ93817.1"/>
    <property type="molecule type" value="Genomic_DNA"/>
</dbReference>
<name>A0A3S9QGE7_MORCA</name>
<gene>
    <name evidence="1" type="ORF">EJK53_0061</name>
</gene>
<dbReference type="AlphaFoldDB" id="A0A3S9QGE7"/>
<evidence type="ECO:0000313" key="2">
    <source>
        <dbReference type="Proteomes" id="UP000280228"/>
    </source>
</evidence>
<proteinExistence type="predicted"/>
<dbReference type="Proteomes" id="UP000280228">
    <property type="component" value="Chromosome"/>
</dbReference>
<protein>
    <submittedName>
        <fullName evidence="1">Uncharacterized protein</fullName>
    </submittedName>
</protein>